<dbReference type="InterPro" id="IPR016177">
    <property type="entry name" value="DNA-bd_dom_sf"/>
</dbReference>
<evidence type="ECO:0000313" key="1">
    <source>
        <dbReference type="EMBL" id="DAF90085.1"/>
    </source>
</evidence>
<organism evidence="1">
    <name type="scientific">Siphoviridae sp. ctEJj1</name>
    <dbReference type="NCBI Taxonomy" id="2825395"/>
    <lineage>
        <taxon>Viruses</taxon>
        <taxon>Duplodnaviria</taxon>
        <taxon>Heunggongvirae</taxon>
        <taxon>Uroviricota</taxon>
        <taxon>Caudoviricetes</taxon>
    </lineage>
</organism>
<dbReference type="SUPFAM" id="SSF54171">
    <property type="entry name" value="DNA-binding domain"/>
    <property type="match status" value="1"/>
</dbReference>
<dbReference type="SUPFAM" id="SSF54060">
    <property type="entry name" value="His-Me finger endonucleases"/>
    <property type="match status" value="1"/>
</dbReference>
<proteinExistence type="predicted"/>
<dbReference type="EMBL" id="BK016020">
    <property type="protein sequence ID" value="DAF90085.1"/>
    <property type="molecule type" value="Genomic_DNA"/>
</dbReference>
<reference evidence="1" key="1">
    <citation type="journal article" date="2021" name="Proc. Natl. Acad. Sci. U.S.A.">
        <title>A Catalog of Tens of Thousands of Viruses from Human Metagenomes Reveals Hidden Associations with Chronic Diseases.</title>
        <authorList>
            <person name="Tisza M.J."/>
            <person name="Buck C.B."/>
        </authorList>
    </citation>
    <scope>NUCLEOTIDE SEQUENCE</scope>
    <source>
        <strain evidence="1">CtEJj1</strain>
    </source>
</reference>
<protein>
    <recommendedName>
        <fullName evidence="2">HNH endonuclease</fullName>
    </recommendedName>
</protein>
<dbReference type="InterPro" id="IPR044925">
    <property type="entry name" value="His-Me_finger_sf"/>
</dbReference>
<name>A0A8S5U6M7_9CAUD</name>
<accession>A0A8S5U6M7</accession>
<dbReference type="GO" id="GO:0003677">
    <property type="term" value="F:DNA binding"/>
    <property type="evidence" value="ECO:0007669"/>
    <property type="project" value="InterPro"/>
</dbReference>
<evidence type="ECO:0008006" key="2">
    <source>
        <dbReference type="Google" id="ProtNLM"/>
    </source>
</evidence>
<sequence>MPASEGIQIDHVNRKKYDCWRGNLRYAVNKENAANSAAFKNNRSSGHKNVYIQDGKYRVIVRKDGKAIHFGYYKNLPDAVMVANTARKKLFGEFAFFDDSFSEKEKES</sequence>